<feature type="transmembrane region" description="Helical" evidence="7">
    <location>
        <begin position="98"/>
        <end position="116"/>
    </location>
</feature>
<keyword evidence="6 7" id="KW-0472">Membrane</keyword>
<evidence type="ECO:0000256" key="3">
    <source>
        <dbReference type="ARBA" id="ARBA00022475"/>
    </source>
</evidence>
<feature type="transmembrane region" description="Helical" evidence="7">
    <location>
        <begin position="310"/>
        <end position="332"/>
    </location>
</feature>
<reference evidence="9" key="1">
    <citation type="submission" date="2012-06" db="EMBL/GenBank/DDBJ databases">
        <title>Complete sequence of chromosome of Desulfomonile tiedjei DSM 6799.</title>
        <authorList>
            <person name="Lucas S."/>
            <person name="Copeland A."/>
            <person name="Lapidus A."/>
            <person name="Glavina del Rio T."/>
            <person name="Dalin E."/>
            <person name="Tice H."/>
            <person name="Bruce D."/>
            <person name="Goodwin L."/>
            <person name="Pitluck S."/>
            <person name="Peters L."/>
            <person name="Ovchinnikova G."/>
            <person name="Zeytun A."/>
            <person name="Lu M."/>
            <person name="Kyrpides N."/>
            <person name="Mavromatis K."/>
            <person name="Ivanova N."/>
            <person name="Brettin T."/>
            <person name="Detter J.C."/>
            <person name="Han C."/>
            <person name="Larimer F."/>
            <person name="Land M."/>
            <person name="Hauser L."/>
            <person name="Markowitz V."/>
            <person name="Cheng J.-F."/>
            <person name="Hugenholtz P."/>
            <person name="Woyke T."/>
            <person name="Wu D."/>
            <person name="Spring S."/>
            <person name="Schroeder M."/>
            <person name="Brambilla E."/>
            <person name="Klenk H.-P."/>
            <person name="Eisen J.A."/>
        </authorList>
    </citation>
    <scope>NUCLEOTIDE SEQUENCE [LARGE SCALE GENOMIC DNA]</scope>
    <source>
        <strain evidence="9">ATCC 49306 / DSM 6799 / DCB-1</strain>
    </source>
</reference>
<feature type="transmembrane region" description="Helical" evidence="7">
    <location>
        <begin position="286"/>
        <end position="303"/>
    </location>
</feature>
<dbReference type="InterPro" id="IPR005614">
    <property type="entry name" value="NrfD-like"/>
</dbReference>
<dbReference type="Pfam" id="PF03916">
    <property type="entry name" value="NrfD"/>
    <property type="match status" value="1"/>
</dbReference>
<accession>I4CEH9</accession>
<dbReference type="PANTHER" id="PTHR34856">
    <property type="entry name" value="PROTEIN NRFD"/>
    <property type="match status" value="1"/>
</dbReference>
<dbReference type="EMBL" id="CP003360">
    <property type="protein sequence ID" value="AFM27970.1"/>
    <property type="molecule type" value="Genomic_DNA"/>
</dbReference>
<dbReference type="GO" id="GO:0005886">
    <property type="term" value="C:plasma membrane"/>
    <property type="evidence" value="ECO:0007669"/>
    <property type="project" value="UniProtKB-SubCell"/>
</dbReference>
<dbReference type="InterPro" id="IPR052049">
    <property type="entry name" value="Electron_transfer_protein"/>
</dbReference>
<feature type="transmembrane region" description="Helical" evidence="7">
    <location>
        <begin position="245"/>
        <end position="266"/>
    </location>
</feature>
<dbReference type="Gene3D" id="1.20.1630.10">
    <property type="entry name" value="Formate dehydrogenase/DMSO reductase domain"/>
    <property type="match status" value="1"/>
</dbReference>
<feature type="transmembrane region" description="Helical" evidence="7">
    <location>
        <begin position="136"/>
        <end position="157"/>
    </location>
</feature>
<dbReference type="PANTHER" id="PTHR34856:SF2">
    <property type="entry name" value="PROTEIN NRFD"/>
    <property type="match status" value="1"/>
</dbReference>
<gene>
    <name evidence="8" type="ordered locus">Desti_5382</name>
</gene>
<dbReference type="RefSeq" id="WP_014813069.1">
    <property type="nucleotide sequence ID" value="NC_018025.1"/>
</dbReference>
<evidence type="ECO:0000256" key="5">
    <source>
        <dbReference type="ARBA" id="ARBA00022989"/>
    </source>
</evidence>
<feature type="transmembrane region" description="Helical" evidence="7">
    <location>
        <begin position="362"/>
        <end position="380"/>
    </location>
</feature>
<feature type="transmembrane region" description="Helical" evidence="7">
    <location>
        <begin position="200"/>
        <end position="225"/>
    </location>
</feature>
<evidence type="ECO:0000256" key="4">
    <source>
        <dbReference type="ARBA" id="ARBA00022692"/>
    </source>
</evidence>
<proteinExistence type="inferred from homology"/>
<feature type="transmembrane region" description="Helical" evidence="7">
    <location>
        <begin position="20"/>
        <end position="40"/>
    </location>
</feature>
<name>I4CEH9_DESTA</name>
<dbReference type="eggNOG" id="COG5557">
    <property type="taxonomic scope" value="Bacteria"/>
</dbReference>
<keyword evidence="4 7" id="KW-0812">Transmembrane</keyword>
<protein>
    <submittedName>
        <fullName evidence="8">Polysulfide reductase</fullName>
    </submittedName>
</protein>
<evidence type="ECO:0000256" key="2">
    <source>
        <dbReference type="ARBA" id="ARBA00008929"/>
    </source>
</evidence>
<comment type="similarity">
    <text evidence="2">Belongs to the NrfD family.</text>
</comment>
<evidence type="ECO:0000256" key="7">
    <source>
        <dbReference type="SAM" id="Phobius"/>
    </source>
</evidence>
<feature type="transmembrane region" description="Helical" evidence="7">
    <location>
        <begin position="169"/>
        <end position="188"/>
    </location>
</feature>
<dbReference type="HOGENOM" id="CLU_045348_3_2_7"/>
<keyword evidence="9" id="KW-1185">Reference proteome</keyword>
<feature type="transmembrane region" description="Helical" evidence="7">
    <location>
        <begin position="60"/>
        <end position="86"/>
    </location>
</feature>
<dbReference type="Proteomes" id="UP000006055">
    <property type="component" value="Chromosome"/>
</dbReference>
<dbReference type="AlphaFoldDB" id="I4CEH9"/>
<dbReference type="OrthoDB" id="9772767at2"/>
<keyword evidence="5 7" id="KW-1133">Transmembrane helix</keyword>
<dbReference type="KEGG" id="dti:Desti_5382"/>
<dbReference type="STRING" id="706587.Desti_5382"/>
<evidence type="ECO:0000313" key="8">
    <source>
        <dbReference type="EMBL" id="AFM27970.1"/>
    </source>
</evidence>
<comment type="subcellular location">
    <subcellularLocation>
        <location evidence="1">Cell membrane</location>
        <topology evidence="1">Multi-pass membrane protein</topology>
    </subcellularLocation>
</comment>
<keyword evidence="3" id="KW-1003">Cell membrane</keyword>
<organism evidence="8 9">
    <name type="scientific">Desulfomonile tiedjei (strain ATCC 49306 / DSM 6799 / DCB-1)</name>
    <dbReference type="NCBI Taxonomy" id="706587"/>
    <lineage>
        <taxon>Bacteria</taxon>
        <taxon>Pseudomonadati</taxon>
        <taxon>Thermodesulfobacteriota</taxon>
        <taxon>Desulfomonilia</taxon>
        <taxon>Desulfomonilales</taxon>
        <taxon>Desulfomonilaceae</taxon>
        <taxon>Desulfomonile</taxon>
    </lineage>
</organism>
<evidence type="ECO:0000313" key="9">
    <source>
        <dbReference type="Proteomes" id="UP000006055"/>
    </source>
</evidence>
<sequence length="410" mass="44612">MANMTLSTRDSGHGASASPWKAVLWVIWLILMVTGLIGVFQRFGSGHLAAGYGSYVPWGLWIGLYFLGVGISGGSFIIGAVGYIFGVPGFSRPSELRIAIVLSLAALIPAFIGVALDLGRTERLIKVLTSPTFTSMMAFNAWMYNIFIVVAAVSWLLTFKVNSSWLKPLLIFGAFLSILFPSQSGVFFEAVRTNEFWHSPILSVLFLASAIALGAAGLILVRALLWHESASRSAYDNAVRWLRTVAIVAILVYLAFEFAEFSIVLWNPGQHSPSVDFLLFGDYRQVFWILHLLVGALIPLALFATNHRGLWVIGALLTGLGFAAARMCILVPGQIAGHIPGLQQAFQDARLTYSYHPTSMEYLIGFFMVAVGMAIFYLGIRLGRTFASSPEHGYGDSIEQNTGLQTGTAA</sequence>
<evidence type="ECO:0000256" key="1">
    <source>
        <dbReference type="ARBA" id="ARBA00004651"/>
    </source>
</evidence>
<evidence type="ECO:0000256" key="6">
    <source>
        <dbReference type="ARBA" id="ARBA00023136"/>
    </source>
</evidence>